<dbReference type="Pfam" id="PF11326">
    <property type="entry name" value="PANTS-like"/>
    <property type="match status" value="1"/>
</dbReference>
<feature type="compositionally biased region" description="Low complexity" evidence="1">
    <location>
        <begin position="69"/>
        <end position="83"/>
    </location>
</feature>
<dbReference type="PANTHER" id="PTHR28052">
    <property type="entry name" value="UPF0545 PROTEIN C22ORF39"/>
    <property type="match status" value="1"/>
</dbReference>
<dbReference type="Proteomes" id="UP000245764">
    <property type="component" value="Chromosome 10"/>
</dbReference>
<dbReference type="InterPro" id="IPR021475">
    <property type="entry name" value="Pants/Emi1-like"/>
</dbReference>
<sequence>MGWLWGSSTGESAASGKDDDQGSNVALTEEQRLRIFGRPNPTPSSSATSKTRDQQADADLEAFLKEIGASDQTATTTNTSQTAPQEPPKPHFPSRVRPDGTLDISPQAIYPRTMSCRAAFDQAFYCQSIGGKFNDIYRYGHLRQCSEQWGAFWFCMRTRTLPAHEKEKAISEHYAMRDVERKKVANSEDVWELRTTAVERAFARDYDDEEGVGSGLVGGVKHGVIE</sequence>
<accession>A0A2H1GZN0</accession>
<evidence type="ECO:0000256" key="1">
    <source>
        <dbReference type="SAM" id="MobiDB-lite"/>
    </source>
</evidence>
<protein>
    <recommendedName>
        <fullName evidence="4">Early meiotic induction protein 1</fullName>
    </recommendedName>
</protein>
<reference evidence="3" key="1">
    <citation type="submission" date="2017-05" db="EMBL/GenBank/DDBJ databases">
        <authorList>
            <person name="Song R."/>
            <person name="Chenine A.L."/>
            <person name="Ruprecht R.M."/>
        </authorList>
    </citation>
    <scope>NUCLEOTIDE SEQUENCE [LARGE SCALE GENOMIC DNA]</scope>
</reference>
<feature type="region of interest" description="Disordered" evidence="1">
    <location>
        <begin position="1"/>
        <end position="104"/>
    </location>
</feature>
<feature type="compositionally biased region" description="Polar residues" evidence="1">
    <location>
        <begin position="1"/>
        <end position="12"/>
    </location>
</feature>
<organism evidence="2 3">
    <name type="scientific">Zymoseptoria tritici ST99CH_1E4</name>
    <dbReference type="NCBI Taxonomy" id="1276532"/>
    <lineage>
        <taxon>Eukaryota</taxon>
        <taxon>Fungi</taxon>
        <taxon>Dikarya</taxon>
        <taxon>Ascomycota</taxon>
        <taxon>Pezizomycotina</taxon>
        <taxon>Dothideomycetes</taxon>
        <taxon>Dothideomycetidae</taxon>
        <taxon>Mycosphaerellales</taxon>
        <taxon>Mycosphaerellaceae</taxon>
        <taxon>Zymoseptoria</taxon>
    </lineage>
</organism>
<proteinExistence type="predicted"/>
<evidence type="ECO:0000313" key="2">
    <source>
        <dbReference type="EMBL" id="SMR59019.1"/>
    </source>
</evidence>
<name>A0A2H1GZN0_ZYMTR</name>
<gene>
    <name evidence="2" type="ORF">ZT1E4_G9754</name>
</gene>
<dbReference type="PANTHER" id="PTHR28052:SF1">
    <property type="entry name" value="UPF0545 PROTEIN C22ORF39"/>
    <property type="match status" value="1"/>
</dbReference>
<dbReference type="EMBL" id="LT854262">
    <property type="protein sequence ID" value="SMR59019.1"/>
    <property type="molecule type" value="Genomic_DNA"/>
</dbReference>
<evidence type="ECO:0000313" key="3">
    <source>
        <dbReference type="Proteomes" id="UP000245764"/>
    </source>
</evidence>
<evidence type="ECO:0008006" key="4">
    <source>
        <dbReference type="Google" id="ProtNLM"/>
    </source>
</evidence>
<dbReference type="AlphaFoldDB" id="A0A2H1GZN0"/>